<comment type="caution">
    <text evidence="1">The sequence shown here is derived from an EMBL/GenBank/DDBJ whole genome shotgun (WGS) entry which is preliminary data.</text>
</comment>
<organism evidence="1 2">
    <name type="scientific">Venturia inaequalis</name>
    <name type="common">Apple scab fungus</name>
    <dbReference type="NCBI Taxonomy" id="5025"/>
    <lineage>
        <taxon>Eukaryota</taxon>
        <taxon>Fungi</taxon>
        <taxon>Dikarya</taxon>
        <taxon>Ascomycota</taxon>
        <taxon>Pezizomycotina</taxon>
        <taxon>Dothideomycetes</taxon>
        <taxon>Pleosporomycetidae</taxon>
        <taxon>Venturiales</taxon>
        <taxon>Venturiaceae</taxon>
        <taxon>Venturia</taxon>
    </lineage>
</organism>
<accession>A0A8H3VBQ9</accession>
<evidence type="ECO:0000313" key="1">
    <source>
        <dbReference type="EMBL" id="KAE9984831.1"/>
    </source>
</evidence>
<dbReference type="Proteomes" id="UP000447873">
    <property type="component" value="Unassembled WGS sequence"/>
</dbReference>
<evidence type="ECO:0000313" key="2">
    <source>
        <dbReference type="Proteomes" id="UP000447873"/>
    </source>
</evidence>
<dbReference type="AlphaFoldDB" id="A0A8H3VBQ9"/>
<proteinExistence type="predicted"/>
<reference evidence="1 2" key="1">
    <citation type="submission" date="2018-12" db="EMBL/GenBank/DDBJ databases">
        <title>Venturia inaequalis Genome Resource.</title>
        <authorList>
            <person name="Lichtner F.J."/>
        </authorList>
    </citation>
    <scope>NUCLEOTIDE SEQUENCE [LARGE SCALE GENOMIC DNA]</scope>
    <source>
        <strain evidence="1 2">120213</strain>
    </source>
</reference>
<sequence length="259" mass="29542">MDYAPRQPPSQDTRIPACEKLFAIPELWLNFIEFVDVRGIFSLLQVCHLFYDRINKDDLIWLQPRLFLHPEDAVISNSPSEREQNQTDSLQTAAHNLKLNPMLAHISISPFIDWSDFAKRTRNSNPPRRVPLMQTWDVDNKHICIYPVREGGSESRWNKMFVTQPPITTVSLAVPAATGSGEYGSGYPKEVTICNPSGLKIDDVVREWRNNTNGNEYSAAMPACIIIHGWASYERFYSAYRTVLMESNAIIGRSLARKV</sequence>
<protein>
    <recommendedName>
        <fullName evidence="3">F-box domain-containing protein</fullName>
    </recommendedName>
</protein>
<evidence type="ECO:0008006" key="3">
    <source>
        <dbReference type="Google" id="ProtNLM"/>
    </source>
</evidence>
<dbReference type="EMBL" id="WNWS01000046">
    <property type="protein sequence ID" value="KAE9984831.1"/>
    <property type="molecule type" value="Genomic_DNA"/>
</dbReference>
<gene>
    <name evidence="1" type="ORF">EG328_008233</name>
</gene>
<name>A0A8H3VBQ9_VENIN</name>